<keyword evidence="2 6" id="KW-0547">Nucleotide-binding</keyword>
<dbReference type="EMBL" id="CAJNIZ010042861">
    <property type="protein sequence ID" value="CAE7641094.1"/>
    <property type="molecule type" value="Genomic_DNA"/>
</dbReference>
<dbReference type="SUPFAM" id="SSF48403">
    <property type="entry name" value="Ankyrin repeat"/>
    <property type="match status" value="1"/>
</dbReference>
<gene>
    <name evidence="9" type="primary">CKL8</name>
    <name evidence="9" type="ORF">SPIL2461_LOCUS16975</name>
</gene>
<dbReference type="Pfam" id="PF00069">
    <property type="entry name" value="Pkinase"/>
    <property type="match status" value="1"/>
</dbReference>
<comment type="caution">
    <text evidence="9">The sequence shown here is derived from an EMBL/GenBank/DDBJ whole genome shotgun (WGS) entry which is preliminary data.</text>
</comment>
<dbReference type="PROSITE" id="PS00107">
    <property type="entry name" value="PROTEIN_KINASE_ATP"/>
    <property type="match status" value="1"/>
</dbReference>
<dbReference type="InterPro" id="IPR036770">
    <property type="entry name" value="Ankyrin_rpt-contain_sf"/>
</dbReference>
<organism evidence="9 10">
    <name type="scientific">Symbiodinium pilosum</name>
    <name type="common">Dinoflagellate</name>
    <dbReference type="NCBI Taxonomy" id="2952"/>
    <lineage>
        <taxon>Eukaryota</taxon>
        <taxon>Sar</taxon>
        <taxon>Alveolata</taxon>
        <taxon>Dinophyceae</taxon>
        <taxon>Suessiales</taxon>
        <taxon>Symbiodiniaceae</taxon>
        <taxon>Symbiodinium</taxon>
    </lineage>
</organism>
<evidence type="ECO:0000256" key="7">
    <source>
        <dbReference type="SAM" id="MobiDB-lite"/>
    </source>
</evidence>
<keyword evidence="3 6" id="KW-0067">ATP-binding</keyword>
<reference evidence="9" key="1">
    <citation type="submission" date="2021-02" db="EMBL/GenBank/DDBJ databases">
        <authorList>
            <person name="Dougan E. K."/>
            <person name="Rhodes N."/>
            <person name="Thang M."/>
            <person name="Chan C."/>
        </authorList>
    </citation>
    <scope>NUCLEOTIDE SEQUENCE</scope>
</reference>
<evidence type="ECO:0000313" key="10">
    <source>
        <dbReference type="Proteomes" id="UP000649617"/>
    </source>
</evidence>
<feature type="region of interest" description="Disordered" evidence="7">
    <location>
        <begin position="563"/>
        <end position="604"/>
    </location>
</feature>
<dbReference type="PROSITE" id="PS50297">
    <property type="entry name" value="ANK_REP_REGION"/>
    <property type="match status" value="1"/>
</dbReference>
<name>A0A812VT04_SYMPI</name>
<keyword evidence="5" id="KW-0040">ANK repeat</keyword>
<dbReference type="AlphaFoldDB" id="A0A812VT04"/>
<dbReference type="CDD" id="cd14016">
    <property type="entry name" value="STKc_CK1"/>
    <property type="match status" value="1"/>
</dbReference>
<dbReference type="GO" id="GO:0004674">
    <property type="term" value="F:protein serine/threonine kinase activity"/>
    <property type="evidence" value="ECO:0007669"/>
    <property type="project" value="UniProtKB-EC"/>
</dbReference>
<dbReference type="PROSITE" id="PS00108">
    <property type="entry name" value="PROTEIN_KINASE_ST"/>
    <property type="match status" value="1"/>
</dbReference>
<dbReference type="InterPro" id="IPR000719">
    <property type="entry name" value="Prot_kinase_dom"/>
</dbReference>
<keyword evidence="10" id="KW-1185">Reference proteome</keyword>
<dbReference type="OrthoDB" id="421706at2759"/>
<evidence type="ECO:0000256" key="5">
    <source>
        <dbReference type="PROSITE-ProRule" id="PRU00023"/>
    </source>
</evidence>
<dbReference type="InterPro" id="IPR050235">
    <property type="entry name" value="CK1_Ser-Thr_kinase"/>
</dbReference>
<proteinExistence type="predicted"/>
<dbReference type="Gene3D" id="1.10.510.10">
    <property type="entry name" value="Transferase(Phosphotransferase) domain 1"/>
    <property type="match status" value="1"/>
</dbReference>
<protein>
    <recommendedName>
        <fullName evidence="4">Casein kinase I</fullName>
        <ecNumber evidence="1">2.7.11.1</ecNumber>
    </recommendedName>
</protein>
<feature type="domain" description="Protein kinase" evidence="8">
    <location>
        <begin position="49"/>
        <end position="335"/>
    </location>
</feature>
<evidence type="ECO:0000256" key="4">
    <source>
        <dbReference type="ARBA" id="ARBA00023860"/>
    </source>
</evidence>
<dbReference type="PANTHER" id="PTHR11909">
    <property type="entry name" value="CASEIN KINASE-RELATED"/>
    <property type="match status" value="1"/>
</dbReference>
<dbReference type="SMART" id="SM00248">
    <property type="entry name" value="ANK"/>
    <property type="match status" value="2"/>
</dbReference>
<dbReference type="SMART" id="SM00220">
    <property type="entry name" value="S_TKc"/>
    <property type="match status" value="1"/>
</dbReference>
<evidence type="ECO:0000313" key="9">
    <source>
        <dbReference type="EMBL" id="CAE7641094.1"/>
    </source>
</evidence>
<evidence type="ECO:0000256" key="6">
    <source>
        <dbReference type="PROSITE-ProRule" id="PRU10141"/>
    </source>
</evidence>
<evidence type="ECO:0000256" key="2">
    <source>
        <dbReference type="ARBA" id="ARBA00022741"/>
    </source>
</evidence>
<dbReference type="InterPro" id="IPR002110">
    <property type="entry name" value="Ankyrin_rpt"/>
</dbReference>
<dbReference type="InterPro" id="IPR017441">
    <property type="entry name" value="Protein_kinase_ATP_BS"/>
</dbReference>
<accession>A0A812VT04</accession>
<evidence type="ECO:0000256" key="3">
    <source>
        <dbReference type="ARBA" id="ARBA00022840"/>
    </source>
</evidence>
<evidence type="ECO:0000259" key="8">
    <source>
        <dbReference type="PROSITE" id="PS50011"/>
    </source>
</evidence>
<dbReference type="GO" id="GO:0005524">
    <property type="term" value="F:ATP binding"/>
    <property type="evidence" value="ECO:0007669"/>
    <property type="project" value="UniProtKB-UniRule"/>
</dbReference>
<evidence type="ECO:0000256" key="1">
    <source>
        <dbReference type="ARBA" id="ARBA00012513"/>
    </source>
</evidence>
<dbReference type="SUPFAM" id="SSF56112">
    <property type="entry name" value="Protein kinase-like (PK-like)"/>
    <property type="match status" value="1"/>
</dbReference>
<dbReference type="EC" id="2.7.11.1" evidence="1"/>
<dbReference type="Gene3D" id="1.25.40.20">
    <property type="entry name" value="Ankyrin repeat-containing domain"/>
    <property type="match status" value="1"/>
</dbReference>
<dbReference type="InterPro" id="IPR008271">
    <property type="entry name" value="Ser/Thr_kinase_AS"/>
</dbReference>
<dbReference type="Proteomes" id="UP000649617">
    <property type="component" value="Unassembled WGS sequence"/>
</dbReference>
<dbReference type="InterPro" id="IPR011009">
    <property type="entry name" value="Kinase-like_dom_sf"/>
</dbReference>
<dbReference type="Pfam" id="PF12796">
    <property type="entry name" value="Ank_2"/>
    <property type="match status" value="1"/>
</dbReference>
<dbReference type="PROSITE" id="PS50088">
    <property type="entry name" value="ANK_REPEAT"/>
    <property type="match status" value="1"/>
</dbReference>
<feature type="repeat" description="ANK" evidence="5">
    <location>
        <begin position="479"/>
        <end position="511"/>
    </location>
</feature>
<sequence>MTNGRRPKERRLLKGGLSWLQWLPWPQPAASASRSSGAKPPSTVANGRYQIEKKLGAGCFGEVWQGRDKQTNEKVAVKFEDSSGHALQLEHEQAVLKLMAQPRKPQGFAELFWCGQEQRFMCLVMEMLGKSLEDRLQGLGGQGGGPPRFNPQTAVLVADQVLRRIEYLHSKGIVHRDIKPENFMFGIKSRVHHLYLIDFGLSKKYFDQKHVALRTQLSLTGTARYASINAHKGVEQSRRDDLEAIGHMLMYFLRGSLPWSGLDAKTQEEKYRKIREKKESTPLDELCAGFPPAFKIYLQTARSLEFKERPDYVALRKLFADVRAEIGPQEDHGFQFLEGRELGTLEPLEQMELRQPDDQVSGAGLGQETGMCSALFAGPDLLRARLDLSWRDRGGCRLVMDFSELEVPPCPPAISPLLAAAYFGNVEDLMDGLRDGEDLEAQDPKDGCRPLHAAVLAEQVEAASYLLRQRAELESIGPDGLTPLLLACRSDAGRMVRLLLTCSADAAALDASGCNAADICAKHCSYRAQRALAGEPETPEMTDEATSRHRYGCVCLAAWDQEGPARSQPRGPGEPQEPPQEPQEPWFGSAVHPAQAERDPQYEAWDEELERQVQVAHAV</sequence>
<dbReference type="PROSITE" id="PS50011">
    <property type="entry name" value="PROTEIN_KINASE_DOM"/>
    <property type="match status" value="1"/>
</dbReference>
<feature type="binding site" evidence="6">
    <location>
        <position position="78"/>
    </location>
    <ligand>
        <name>ATP</name>
        <dbReference type="ChEBI" id="CHEBI:30616"/>
    </ligand>
</feature>